<keyword evidence="3" id="KW-1185">Reference proteome</keyword>
<dbReference type="EMBL" id="CP002156">
    <property type="protein sequence ID" value="ADM09547.1"/>
    <property type="molecule type" value="Genomic_DNA"/>
</dbReference>
<reference evidence="2 3" key="2">
    <citation type="journal article" date="2011" name="J. Bacteriol.">
        <title>Complete genome sequence of strain HTCC2503T of Parvularcula bermudensis, the type species of the order "Parvularculales" in the class Alphaproteobacteria.</title>
        <authorList>
            <person name="Oh H.M."/>
            <person name="Kang I."/>
            <person name="Vergin K.L."/>
            <person name="Kang D."/>
            <person name="Rhee K.H."/>
            <person name="Giovannoni S.J."/>
            <person name="Cho J.C."/>
        </authorList>
    </citation>
    <scope>NUCLEOTIDE SEQUENCE [LARGE SCALE GENOMIC DNA]</scope>
    <source>
        <strain evidence="3">ATCC BAA-594 / HTCC2503 / KCTC 12087</strain>
    </source>
</reference>
<dbReference type="InterPro" id="IPR029058">
    <property type="entry name" value="AB_hydrolase_fold"/>
</dbReference>
<gene>
    <name evidence="2" type="ordered locus">PB2503_07449</name>
</gene>
<dbReference type="SUPFAM" id="SSF53474">
    <property type="entry name" value="alpha/beta-Hydrolases"/>
    <property type="match status" value="2"/>
</dbReference>
<dbReference type="STRING" id="314260.PB2503_07449"/>
<dbReference type="RefSeq" id="WP_013300521.1">
    <property type="nucleotide sequence ID" value="NC_014414.1"/>
</dbReference>
<protein>
    <submittedName>
        <fullName evidence="2">Uncharacterized protein</fullName>
    </submittedName>
</protein>
<dbReference type="OrthoDB" id="7247356at2"/>
<dbReference type="Proteomes" id="UP000001302">
    <property type="component" value="Chromosome"/>
</dbReference>
<dbReference type="eggNOG" id="COG0457">
    <property type="taxonomic scope" value="Bacteria"/>
</dbReference>
<dbReference type="AlphaFoldDB" id="E0TFE6"/>
<proteinExistence type="predicted"/>
<dbReference type="KEGG" id="pbr:PB2503_07449"/>
<accession>E0TFE6</accession>
<evidence type="ECO:0000256" key="1">
    <source>
        <dbReference type="SAM" id="MobiDB-lite"/>
    </source>
</evidence>
<evidence type="ECO:0000313" key="3">
    <source>
        <dbReference type="Proteomes" id="UP000001302"/>
    </source>
</evidence>
<feature type="region of interest" description="Disordered" evidence="1">
    <location>
        <begin position="1"/>
        <end position="21"/>
    </location>
</feature>
<reference evidence="3" key="1">
    <citation type="submission" date="2010-08" db="EMBL/GenBank/DDBJ databases">
        <title>Genome sequence of Parvularcula bermudensis HTCC2503.</title>
        <authorList>
            <person name="Kang D.-M."/>
            <person name="Oh H.-M."/>
            <person name="Cho J.-C."/>
        </authorList>
    </citation>
    <scope>NUCLEOTIDE SEQUENCE [LARGE SCALE GENOMIC DNA]</scope>
    <source>
        <strain evidence="3">ATCC BAA-594 / HTCC2503 / KCTC 12087</strain>
    </source>
</reference>
<dbReference type="HOGENOM" id="CLU_1073027_0_0_5"/>
<organism evidence="2 3">
    <name type="scientific">Parvularcula bermudensis (strain ATCC BAA-594 / HTCC2503 / KCTC 12087)</name>
    <dbReference type="NCBI Taxonomy" id="314260"/>
    <lineage>
        <taxon>Bacteria</taxon>
        <taxon>Pseudomonadati</taxon>
        <taxon>Pseudomonadota</taxon>
        <taxon>Alphaproteobacteria</taxon>
        <taxon>Parvularculales</taxon>
        <taxon>Parvularculaceae</taxon>
        <taxon>Parvularcula</taxon>
    </lineage>
</organism>
<evidence type="ECO:0000313" key="2">
    <source>
        <dbReference type="EMBL" id="ADM09547.1"/>
    </source>
</evidence>
<name>E0TFE6_PARBH</name>
<sequence length="259" mass="29819">MASDAPTLDQQDISKVQLPPGISTTDEPYYCHWQDDTDTVLLLFRGMPLTPTTWIPFQFVRNTINMPASKIYLRDINRAWYHLGLRPHTHSITETAAFLLEMILERAPGKRIINVGVSSGGYAAMLLGYLMGVDEVQAIAPQTYIDVDNRLANDDFTMDDYIANVYNDPHAELDLLDMKPLFEQGSNKHTKFFIHYSRAHRIDTVCAERMMGLPNVYFREYKKGGHQIARYMQRDGRLDQLVLDAIHRKSVEKDFIFED</sequence>